<dbReference type="OrthoDB" id="9772630at2"/>
<evidence type="ECO:0000256" key="4">
    <source>
        <dbReference type="ARBA" id="ARBA00022989"/>
    </source>
</evidence>
<gene>
    <name evidence="8" type="ORF">AB447_203310</name>
    <name evidence="9" type="ORF">P8828_13625</name>
</gene>
<dbReference type="GO" id="GO:0009847">
    <property type="term" value="P:spore germination"/>
    <property type="evidence" value="ECO:0007669"/>
    <property type="project" value="UniProtKB-UniRule"/>
</dbReference>
<comment type="caution">
    <text evidence="8">The sequence shown here is derived from an EMBL/GenBank/DDBJ whole genome shotgun (WGS) entry which is preliminary data.</text>
</comment>
<evidence type="ECO:0000313" key="8">
    <source>
        <dbReference type="EMBL" id="KRT94327.1"/>
    </source>
</evidence>
<sequence length="483" mass="54082">MNQSEFKDHIHENLALLLPHVEHNDDLVQNKKMLKNGVIFYFLYFNELSDEAKLQKAAKMLCKDEKSLSLEDVTAELNKLNAESVYKVESALNKLFHGQCILLVNGINTVFMLPTAEKKKRSLSEAKTENVVRGPKVGFIEDTDTNVALIRQRVPDHDLTVEKLPIGKSKYKKATILYLNNKADESILSELKKRLKKVRPDDIQDSGALEELIEDNKYSPFPQIQNTERPDKVSSALLNGRIAVFIDHSPYALIVPASFGMVMQSPDDYYERWIATSLIRLLRFSSIFITLFLSAFYISLVSFHQGMLPTALAVTIASTRENVPFPPLLEALIMEVTIELLREAGLRLPSPLGQTIGLVGGVVIGQAAVEANIVSSVMVIIVSIIALASFTVPQYGMGLSFRVLRFLSMLVAAVLGLFGIILVMLVIFTHLVRQRSFGMPYFNPNNFFSLKRSDEAIIRLPIKKCEVNDNHGSKKSTATDKRV</sequence>
<evidence type="ECO:0000313" key="11">
    <source>
        <dbReference type="Proteomes" id="UP001341297"/>
    </source>
</evidence>
<dbReference type="InterPro" id="IPR050768">
    <property type="entry name" value="UPF0353/GerABKA_families"/>
</dbReference>
<evidence type="ECO:0000256" key="1">
    <source>
        <dbReference type="ARBA" id="ARBA00004141"/>
    </source>
</evidence>
<dbReference type="GO" id="GO:0005886">
    <property type="term" value="C:plasma membrane"/>
    <property type="evidence" value="ECO:0007669"/>
    <property type="project" value="UniProtKB-SubCell"/>
</dbReference>
<feature type="transmembrane region" description="Helical" evidence="7">
    <location>
        <begin position="407"/>
        <end position="432"/>
    </location>
</feature>
<reference evidence="8 10" key="1">
    <citation type="journal article" date="2015" name="Int. J. Syst. Evol. Microbiol.">
        <title>Bacillus glycinifermentans sp. nov., isolated from fermented soybean paste.</title>
        <authorList>
            <person name="Kim S.J."/>
            <person name="Dunlap C.A."/>
            <person name="Kwon S.W."/>
            <person name="Rooney A.P."/>
        </authorList>
    </citation>
    <scope>NUCLEOTIDE SEQUENCE [LARGE SCALE GENOMIC DNA]</scope>
    <source>
        <strain evidence="8 10">GO-13</strain>
    </source>
</reference>
<evidence type="ECO:0000256" key="5">
    <source>
        <dbReference type="ARBA" id="ARBA00023136"/>
    </source>
</evidence>
<dbReference type="EMBL" id="LECW02000012">
    <property type="protein sequence ID" value="KRT94327.1"/>
    <property type="molecule type" value="Genomic_DNA"/>
</dbReference>
<comment type="similarity">
    <text evidence="2 6">Belongs to the GerABKA family.</text>
</comment>
<dbReference type="RefSeq" id="WP_048353241.1">
    <property type="nucleotide sequence ID" value="NZ_CP023481.1"/>
</dbReference>
<dbReference type="AlphaFoldDB" id="A0A0J6EHZ5"/>
<keyword evidence="5 6" id="KW-0472">Membrane</keyword>
<keyword evidence="11" id="KW-1185">Reference proteome</keyword>
<feature type="transmembrane region" description="Helical" evidence="7">
    <location>
        <begin position="376"/>
        <end position="395"/>
    </location>
</feature>
<keyword evidence="4 7" id="KW-1133">Transmembrane helix</keyword>
<comment type="subcellular location">
    <subcellularLocation>
        <location evidence="6">Cell membrane</location>
    </subcellularLocation>
    <subcellularLocation>
        <location evidence="1">Membrane</location>
        <topology evidence="1">Multi-pass membrane protein</topology>
    </subcellularLocation>
</comment>
<reference evidence="9 11" key="3">
    <citation type="submission" date="2023-03" db="EMBL/GenBank/DDBJ databases">
        <title>Agriculturally important microbes genome sequencing.</title>
        <authorList>
            <person name="Dunlap C."/>
        </authorList>
    </citation>
    <scope>NUCLEOTIDE SEQUENCE [LARGE SCALE GENOMIC DNA]</scope>
    <source>
        <strain evidence="9 11">CBP-3203</strain>
    </source>
</reference>
<accession>A0A0J6EL53</accession>
<proteinExistence type="inferred from homology"/>
<dbReference type="EMBL" id="JARRTL010000011">
    <property type="protein sequence ID" value="MEC0485859.1"/>
    <property type="molecule type" value="Genomic_DNA"/>
</dbReference>
<name>A0A0J6EHZ5_9BACI</name>
<accession>A0A0J6EHZ5</accession>
<reference evidence="8" key="2">
    <citation type="submission" date="2015-10" db="EMBL/GenBank/DDBJ databases">
        <authorList>
            <person name="Gilbert D.G."/>
        </authorList>
    </citation>
    <scope>NUCLEOTIDE SEQUENCE</scope>
    <source>
        <strain evidence="8">GO-13</strain>
    </source>
</reference>
<dbReference type="InterPro" id="IPR004995">
    <property type="entry name" value="Spore_Ger"/>
</dbReference>
<dbReference type="PANTHER" id="PTHR22550">
    <property type="entry name" value="SPORE GERMINATION PROTEIN"/>
    <property type="match status" value="1"/>
</dbReference>
<dbReference type="STRING" id="1664069.BGLY_3882"/>
<dbReference type="Proteomes" id="UP001341297">
    <property type="component" value="Unassembled WGS sequence"/>
</dbReference>
<evidence type="ECO:0000313" key="10">
    <source>
        <dbReference type="Proteomes" id="UP000036168"/>
    </source>
</evidence>
<keyword evidence="3 7" id="KW-0812">Transmembrane</keyword>
<evidence type="ECO:0000256" key="2">
    <source>
        <dbReference type="ARBA" id="ARBA00005278"/>
    </source>
</evidence>
<feature type="transmembrane region" description="Helical" evidence="7">
    <location>
        <begin position="281"/>
        <end position="300"/>
    </location>
</feature>
<dbReference type="PANTHER" id="PTHR22550:SF5">
    <property type="entry name" value="LEUCINE ZIPPER PROTEIN 4"/>
    <property type="match status" value="1"/>
</dbReference>
<dbReference type="PIRSF" id="PIRSF005690">
    <property type="entry name" value="GerBA"/>
    <property type="match status" value="1"/>
</dbReference>
<organism evidence="8 10">
    <name type="scientific">Bacillus glycinifermentans</name>
    <dbReference type="NCBI Taxonomy" id="1664069"/>
    <lineage>
        <taxon>Bacteria</taxon>
        <taxon>Bacillati</taxon>
        <taxon>Bacillota</taxon>
        <taxon>Bacilli</taxon>
        <taxon>Bacillales</taxon>
        <taxon>Bacillaceae</taxon>
        <taxon>Bacillus</taxon>
    </lineage>
</organism>
<evidence type="ECO:0000256" key="7">
    <source>
        <dbReference type="SAM" id="Phobius"/>
    </source>
</evidence>
<evidence type="ECO:0000256" key="3">
    <source>
        <dbReference type="ARBA" id="ARBA00022692"/>
    </source>
</evidence>
<dbReference type="Proteomes" id="UP000036168">
    <property type="component" value="Unassembled WGS sequence"/>
</dbReference>
<dbReference type="PATRIC" id="fig|1664069.3.peg.4955"/>
<protein>
    <submittedName>
        <fullName evidence="9">Spore germination protein</fullName>
    </submittedName>
    <submittedName>
        <fullName evidence="8">Spore gernimation protein</fullName>
    </submittedName>
</protein>
<evidence type="ECO:0000313" key="9">
    <source>
        <dbReference type="EMBL" id="MEC0485859.1"/>
    </source>
</evidence>
<evidence type="ECO:0000256" key="6">
    <source>
        <dbReference type="PIRNR" id="PIRNR005690"/>
    </source>
</evidence>
<dbReference type="Pfam" id="PF03323">
    <property type="entry name" value="GerA"/>
    <property type="match status" value="1"/>
</dbReference>